<evidence type="ECO:0000256" key="1">
    <source>
        <dbReference type="ARBA" id="ARBA00004571"/>
    </source>
</evidence>
<dbReference type="Gene3D" id="2.60.40.1120">
    <property type="entry name" value="Carboxypeptidase-like, regulatory domain"/>
    <property type="match status" value="1"/>
</dbReference>
<keyword evidence="7" id="KW-0732">Signal</keyword>
<dbReference type="Pfam" id="PF25183">
    <property type="entry name" value="OMP_b-brl_4"/>
    <property type="match status" value="1"/>
</dbReference>
<evidence type="ECO:0000256" key="5">
    <source>
        <dbReference type="ARBA" id="ARBA00023136"/>
    </source>
</evidence>
<feature type="signal peptide" evidence="7">
    <location>
        <begin position="1"/>
        <end position="22"/>
    </location>
</feature>
<name>K5DGA3_9BACE</name>
<dbReference type="InterPro" id="IPR039426">
    <property type="entry name" value="TonB-dep_rcpt-like"/>
</dbReference>
<evidence type="ECO:0000259" key="8">
    <source>
        <dbReference type="Pfam" id="PF25183"/>
    </source>
</evidence>
<keyword evidence="2" id="KW-0813">Transport</keyword>
<organism evidence="9 10">
    <name type="scientific">Bacteroides finegoldii CL09T03C10</name>
    <dbReference type="NCBI Taxonomy" id="997888"/>
    <lineage>
        <taxon>Bacteria</taxon>
        <taxon>Pseudomonadati</taxon>
        <taxon>Bacteroidota</taxon>
        <taxon>Bacteroidia</taxon>
        <taxon>Bacteroidales</taxon>
        <taxon>Bacteroidaceae</taxon>
        <taxon>Bacteroides</taxon>
    </lineage>
</organism>
<evidence type="ECO:0000313" key="10">
    <source>
        <dbReference type="Proteomes" id="UP000007995"/>
    </source>
</evidence>
<evidence type="ECO:0000313" key="9">
    <source>
        <dbReference type="EMBL" id="EKJ91988.1"/>
    </source>
</evidence>
<proteinExistence type="predicted"/>
<dbReference type="InterPro" id="IPR057601">
    <property type="entry name" value="Oar-like_b-barrel"/>
</dbReference>
<dbReference type="GO" id="GO:0015344">
    <property type="term" value="F:siderophore uptake transmembrane transporter activity"/>
    <property type="evidence" value="ECO:0007669"/>
    <property type="project" value="TreeGrafter"/>
</dbReference>
<dbReference type="GO" id="GO:0044718">
    <property type="term" value="P:siderophore transmembrane transport"/>
    <property type="evidence" value="ECO:0007669"/>
    <property type="project" value="TreeGrafter"/>
</dbReference>
<evidence type="ECO:0000256" key="2">
    <source>
        <dbReference type="ARBA" id="ARBA00022448"/>
    </source>
</evidence>
<feature type="domain" description="TonB-dependent transporter Oar-like beta-barrel" evidence="8">
    <location>
        <begin position="235"/>
        <end position="1033"/>
    </location>
</feature>
<gene>
    <name evidence="9" type="ORF">HMPREF1057_00823</name>
</gene>
<dbReference type="InterPro" id="IPR008969">
    <property type="entry name" value="CarboxyPept-like_regulatory"/>
</dbReference>
<keyword evidence="5" id="KW-0472">Membrane</keyword>
<reference evidence="9 10" key="1">
    <citation type="submission" date="2012-02" db="EMBL/GenBank/DDBJ databases">
        <title>The Genome Sequence of Bacteroides finegoldii CL09T03C10.</title>
        <authorList>
            <consortium name="The Broad Institute Genome Sequencing Platform"/>
            <person name="Earl A."/>
            <person name="Ward D."/>
            <person name="Feldgarden M."/>
            <person name="Gevers D."/>
            <person name="Zitomersky N.L."/>
            <person name="Coyne M.J."/>
            <person name="Comstock L.E."/>
            <person name="Young S.K."/>
            <person name="Zeng Q."/>
            <person name="Gargeya S."/>
            <person name="Fitzgerald M."/>
            <person name="Haas B."/>
            <person name="Abouelleil A."/>
            <person name="Alvarado L."/>
            <person name="Arachchi H.M."/>
            <person name="Berlin A."/>
            <person name="Chapman S.B."/>
            <person name="Gearin G."/>
            <person name="Goldberg J."/>
            <person name="Griggs A."/>
            <person name="Gujja S."/>
            <person name="Hansen M."/>
            <person name="Heiman D."/>
            <person name="Howarth C."/>
            <person name="Larimer J."/>
            <person name="Lui A."/>
            <person name="MacDonald P.J.P."/>
            <person name="McCowen C."/>
            <person name="Montmayeur A."/>
            <person name="Murphy C."/>
            <person name="Neiman D."/>
            <person name="Pearson M."/>
            <person name="Priest M."/>
            <person name="Roberts A."/>
            <person name="Saif S."/>
            <person name="Shea T."/>
            <person name="Sisk P."/>
            <person name="Stolte C."/>
            <person name="Sykes S."/>
            <person name="Wortman J."/>
            <person name="Nusbaum C."/>
            <person name="Birren B."/>
        </authorList>
    </citation>
    <scope>NUCLEOTIDE SEQUENCE [LARGE SCALE GENOMIC DNA]</scope>
    <source>
        <strain evidence="9 10">CL09T03C10</strain>
    </source>
</reference>
<protein>
    <recommendedName>
        <fullName evidence="8">TonB-dependent transporter Oar-like beta-barrel domain-containing protein</fullName>
    </recommendedName>
</protein>
<dbReference type="GO" id="GO:0009279">
    <property type="term" value="C:cell outer membrane"/>
    <property type="evidence" value="ECO:0007669"/>
    <property type="project" value="UniProtKB-SubCell"/>
</dbReference>
<comment type="subcellular location">
    <subcellularLocation>
        <location evidence="1">Cell outer membrane</location>
        <topology evidence="1">Multi-pass membrane protein</topology>
    </subcellularLocation>
</comment>
<accession>K5DGA3</accession>
<dbReference type="Pfam" id="PF13620">
    <property type="entry name" value="CarboxypepD_reg"/>
    <property type="match status" value="1"/>
</dbReference>
<comment type="caution">
    <text evidence="9">The sequence shown here is derived from an EMBL/GenBank/DDBJ whole genome shotgun (WGS) entry which is preliminary data.</text>
</comment>
<dbReference type="Gene3D" id="2.40.170.20">
    <property type="entry name" value="TonB-dependent receptor, beta-barrel domain"/>
    <property type="match status" value="1"/>
</dbReference>
<sequence length="1105" mass="123491">MQKRMRSFLVLAMLFFVIAVNAQVTTASMGGKVVDATNEPLIGATVRAVHNPTGTVYNTITQSNGQYRFQNLRIGGPYTVEFSYVGFNPEKVSNINLVLGEDRTLNVVMKEDAQALGEVLVVADRSSVISKNRTGAQEIITRDKMDKMPSLSHSLTDFTKLTPMSSGNNFAGTSYRFNNVTVDGASFNNSFGLSSSLGAAGTEPISLEALEQVQVMIAPYDVRNGAFTGAGINSVTKSGSNQWHASAYMYTKSPSMTGYRQKDDINTVTEFSNHQYGISLSGPIIKNKLFFYLNGEMDRQEKPVNYKPRATKNDEVTGEFSFADAQTLEQLSQFLQTKFDYNPGTYNVGSIPTEADRITARVDWNINQKNTLSVKYFYLKSFATNSPSTSGAPTNGRGANAYAIPFSSCYYRTNNNFNIVMADLVTNINDRMSNTLKVGYSALRDYRDMDGGFFPQVDILDGTSAGNAFTTFGTEVNSYNNMLNSDIYQIQDNFTWIIDKHQLTFGTQSDYRKFKNGYGYSFAGSWRYSSVDSFYEDANNYLEWKEAGADPATRPKTLATSFSQKYAVQGNGFPYAYVDVLSLGFYLQDKWSVTPNLNLTLGLRVDTPIFLTDLDKNDEVIGLTFQGGEKIDVSKYPKTKPLLSPRLGVNWDVWGDGKLQVRGGTGIFSGTPPYVWLSNQAGNNGLLFGDLEKGRPFDGIALVTPTKEDIRTSKMDLAVTDRDFKYPQLWKTNLAVDYSFGDGWIATVEMLYNKDLNAIYHRNIGLNDPVGYVQEGSGKERPFFATGYANDRKTGLDYPTGYYITDRTTNVIQMKNTSKGYSFYTTLQLQKNFYHGVLKGLYLNGSYSFGKSKSVTDGSSSVASSAWKYRPAVNPNVEETGYASGSFRGRLLLQAAYTAEWSKNASTSIGAIYQMYQPFRYSYTYNGDVNGDGQSMNDLIYIPKDKNDINIVLASGDTRTKDEVWNQIDAFINQDDYLSKHRGEYAERNGAITPWAHQLDINITHDIKLPLKNGQVHTLRFSFDIANFLNLLNKDWGVQKTTVYGGSSSPQYQFLTMTQVPTKENNYTPGFTMPLNNKEVVIDTFKDLNAQASRWQMQFGIKYFF</sequence>
<dbReference type="EMBL" id="AGXW01000002">
    <property type="protein sequence ID" value="EKJ91988.1"/>
    <property type="molecule type" value="Genomic_DNA"/>
</dbReference>
<dbReference type="Proteomes" id="UP000007995">
    <property type="component" value="Unassembled WGS sequence"/>
</dbReference>
<dbReference type="PANTHER" id="PTHR30069:SF46">
    <property type="entry name" value="OAR PROTEIN"/>
    <property type="match status" value="1"/>
</dbReference>
<dbReference type="SUPFAM" id="SSF49464">
    <property type="entry name" value="Carboxypeptidase regulatory domain-like"/>
    <property type="match status" value="1"/>
</dbReference>
<evidence type="ECO:0000256" key="3">
    <source>
        <dbReference type="ARBA" id="ARBA00022452"/>
    </source>
</evidence>
<dbReference type="AlphaFoldDB" id="K5DGA3"/>
<evidence type="ECO:0000256" key="6">
    <source>
        <dbReference type="ARBA" id="ARBA00023237"/>
    </source>
</evidence>
<dbReference type="PANTHER" id="PTHR30069">
    <property type="entry name" value="TONB-DEPENDENT OUTER MEMBRANE RECEPTOR"/>
    <property type="match status" value="1"/>
</dbReference>
<evidence type="ECO:0000256" key="7">
    <source>
        <dbReference type="SAM" id="SignalP"/>
    </source>
</evidence>
<dbReference type="InterPro" id="IPR036942">
    <property type="entry name" value="Beta-barrel_TonB_sf"/>
</dbReference>
<keyword evidence="4" id="KW-0812">Transmembrane</keyword>
<dbReference type="HOGENOM" id="CLU_006298_1_0_10"/>
<feature type="chain" id="PRO_5003887265" description="TonB-dependent transporter Oar-like beta-barrel domain-containing protein" evidence="7">
    <location>
        <begin position="23"/>
        <end position="1105"/>
    </location>
</feature>
<dbReference type="SUPFAM" id="SSF56935">
    <property type="entry name" value="Porins"/>
    <property type="match status" value="1"/>
</dbReference>
<evidence type="ECO:0000256" key="4">
    <source>
        <dbReference type="ARBA" id="ARBA00022692"/>
    </source>
</evidence>
<keyword evidence="6" id="KW-0998">Cell outer membrane</keyword>
<keyword evidence="3" id="KW-1134">Transmembrane beta strand</keyword>